<feature type="transmembrane region" description="Helical" evidence="1">
    <location>
        <begin position="109"/>
        <end position="129"/>
    </location>
</feature>
<protein>
    <recommendedName>
        <fullName evidence="4">Trp biosynthesis protein</fullName>
    </recommendedName>
</protein>
<feature type="transmembrane region" description="Helical" evidence="1">
    <location>
        <begin position="47"/>
        <end position="65"/>
    </location>
</feature>
<dbReference type="Pfam" id="PF09534">
    <property type="entry name" value="Trp_oprn_chp"/>
    <property type="match status" value="1"/>
</dbReference>
<accession>A0ABN2QZZ6</accession>
<evidence type="ECO:0000313" key="2">
    <source>
        <dbReference type="EMBL" id="GAA1961095.1"/>
    </source>
</evidence>
<organism evidence="2 3">
    <name type="scientific">Nocardioides panacihumi</name>
    <dbReference type="NCBI Taxonomy" id="400774"/>
    <lineage>
        <taxon>Bacteria</taxon>
        <taxon>Bacillati</taxon>
        <taxon>Actinomycetota</taxon>
        <taxon>Actinomycetes</taxon>
        <taxon>Propionibacteriales</taxon>
        <taxon>Nocardioidaceae</taxon>
        <taxon>Nocardioides</taxon>
    </lineage>
</organism>
<dbReference type="Proteomes" id="UP001500571">
    <property type="component" value="Unassembled WGS sequence"/>
</dbReference>
<comment type="caution">
    <text evidence="2">The sequence shown here is derived from an EMBL/GenBank/DDBJ whole genome shotgun (WGS) entry which is preliminary data.</text>
</comment>
<reference evidence="3" key="1">
    <citation type="journal article" date="2019" name="Int. J. Syst. Evol. Microbiol.">
        <title>The Global Catalogue of Microorganisms (GCM) 10K type strain sequencing project: providing services to taxonomists for standard genome sequencing and annotation.</title>
        <authorList>
            <consortium name="The Broad Institute Genomics Platform"/>
            <consortium name="The Broad Institute Genome Sequencing Center for Infectious Disease"/>
            <person name="Wu L."/>
            <person name="Ma J."/>
        </authorList>
    </citation>
    <scope>NUCLEOTIDE SEQUENCE [LARGE SCALE GENOMIC DNA]</scope>
    <source>
        <strain evidence="3">JCM 15309</strain>
    </source>
</reference>
<gene>
    <name evidence="2" type="ORF">GCM10009798_21070</name>
</gene>
<sequence>MRSLWPTVLVGVAGAGLAAYAGAQDWVRIHAGGDPITAVGVSLDSPATTALALVALAAWGVLLVTRGWFRRAVAVLAAFASIAPVPSIWGTRDHLLHSHADSVGTAWPWVAVVGCVVSCAAAVVAVIRAPEWPEMGRRYDAPAGAVAPAVPLEEQSSLDVWKALDEGHDPTARHSPERPE</sequence>
<evidence type="ECO:0000256" key="1">
    <source>
        <dbReference type="SAM" id="Phobius"/>
    </source>
</evidence>
<evidence type="ECO:0000313" key="3">
    <source>
        <dbReference type="Proteomes" id="UP001500571"/>
    </source>
</evidence>
<keyword evidence="1" id="KW-0472">Membrane</keyword>
<keyword evidence="3" id="KW-1185">Reference proteome</keyword>
<keyword evidence="1" id="KW-1133">Transmembrane helix</keyword>
<keyword evidence="1" id="KW-0812">Transmembrane</keyword>
<feature type="transmembrane region" description="Helical" evidence="1">
    <location>
        <begin position="72"/>
        <end position="89"/>
    </location>
</feature>
<evidence type="ECO:0008006" key="4">
    <source>
        <dbReference type="Google" id="ProtNLM"/>
    </source>
</evidence>
<dbReference type="RefSeq" id="WP_344044778.1">
    <property type="nucleotide sequence ID" value="NZ_BAAAPB010000002.1"/>
</dbReference>
<name>A0ABN2QZZ6_9ACTN</name>
<proteinExistence type="predicted"/>
<dbReference type="EMBL" id="BAAAPB010000002">
    <property type="protein sequence ID" value="GAA1961095.1"/>
    <property type="molecule type" value="Genomic_DNA"/>
</dbReference>
<dbReference type="InterPro" id="IPR019051">
    <property type="entry name" value="Trp_biosyn_TM_oprn/chp"/>
</dbReference>